<protein>
    <submittedName>
        <fullName evidence="1">Uncharacterized protein</fullName>
    </submittedName>
</protein>
<sequence length="94" mass="11275">MSWNEMELLWDVKEKKILKYEGVGRRTHDYYSVGEALIDMKKTLNTKQKLVCIVFSHNRNQWRLLYNFVDSDYPNEIYKIYTNGEAAPVIVKKR</sequence>
<proteinExistence type="predicted"/>
<evidence type="ECO:0000313" key="1">
    <source>
        <dbReference type="EMBL" id="QHT05158.1"/>
    </source>
</evidence>
<name>A0A6C0CKN5_9ZZZZ</name>
<organism evidence="1">
    <name type="scientific">viral metagenome</name>
    <dbReference type="NCBI Taxonomy" id="1070528"/>
    <lineage>
        <taxon>unclassified sequences</taxon>
        <taxon>metagenomes</taxon>
        <taxon>organismal metagenomes</taxon>
    </lineage>
</organism>
<dbReference type="AlphaFoldDB" id="A0A6C0CKN5"/>
<dbReference type="EMBL" id="MN739450">
    <property type="protein sequence ID" value="QHT05158.1"/>
    <property type="molecule type" value="Genomic_DNA"/>
</dbReference>
<reference evidence="1" key="1">
    <citation type="journal article" date="2020" name="Nature">
        <title>Giant virus diversity and host interactions through global metagenomics.</title>
        <authorList>
            <person name="Schulz F."/>
            <person name="Roux S."/>
            <person name="Paez-Espino D."/>
            <person name="Jungbluth S."/>
            <person name="Walsh D.A."/>
            <person name="Denef V.J."/>
            <person name="McMahon K.D."/>
            <person name="Konstantinidis K.T."/>
            <person name="Eloe-Fadrosh E.A."/>
            <person name="Kyrpides N.C."/>
            <person name="Woyke T."/>
        </authorList>
    </citation>
    <scope>NUCLEOTIDE SEQUENCE</scope>
    <source>
        <strain evidence="1">GVMAG-M-3300021354-14</strain>
    </source>
</reference>
<accession>A0A6C0CKN5</accession>